<organism evidence="3 4">
    <name type="scientific">Paenibacillus lutimineralis</name>
    <dbReference type="NCBI Taxonomy" id="2707005"/>
    <lineage>
        <taxon>Bacteria</taxon>
        <taxon>Bacillati</taxon>
        <taxon>Bacillota</taxon>
        <taxon>Bacilli</taxon>
        <taxon>Bacillales</taxon>
        <taxon>Paenibacillaceae</taxon>
        <taxon>Paenibacillus</taxon>
    </lineage>
</organism>
<dbReference type="PANTHER" id="PTHR24023">
    <property type="entry name" value="COLLAGEN ALPHA"/>
    <property type="match status" value="1"/>
</dbReference>
<dbReference type="Pfam" id="PF01391">
    <property type="entry name" value="Collagen"/>
    <property type="match status" value="1"/>
</dbReference>
<evidence type="ECO:0000313" key="3">
    <source>
        <dbReference type="EMBL" id="AZS18329.1"/>
    </source>
</evidence>
<evidence type="ECO:0000259" key="2">
    <source>
        <dbReference type="Pfam" id="PF13799"/>
    </source>
</evidence>
<evidence type="ECO:0000256" key="1">
    <source>
        <dbReference type="SAM" id="MobiDB-lite"/>
    </source>
</evidence>
<dbReference type="InterPro" id="IPR025237">
    <property type="entry name" value="DUF4183"/>
</dbReference>
<dbReference type="GO" id="GO:0030020">
    <property type="term" value="F:extracellular matrix structural constituent conferring tensile strength"/>
    <property type="evidence" value="ECO:0007669"/>
    <property type="project" value="TreeGrafter"/>
</dbReference>
<accession>A0A3Q9IG72</accession>
<proteinExistence type="predicted"/>
<dbReference type="InterPro" id="IPR050149">
    <property type="entry name" value="Collagen_superfamily"/>
</dbReference>
<keyword evidence="4" id="KW-1185">Reference proteome</keyword>
<feature type="region of interest" description="Disordered" evidence="1">
    <location>
        <begin position="1"/>
        <end position="90"/>
    </location>
</feature>
<reference evidence="4" key="1">
    <citation type="submission" date="2018-12" db="EMBL/GenBank/DDBJ databases">
        <title>Complete genome sequence of Paenibacillus sp. MBLB1234.</title>
        <authorList>
            <person name="Nam Y.-D."/>
            <person name="Kang J."/>
            <person name="Chung W.-H."/>
            <person name="Park Y.S."/>
        </authorList>
    </citation>
    <scope>NUCLEOTIDE SEQUENCE [LARGE SCALE GENOMIC DNA]</scope>
    <source>
        <strain evidence="4">MBLB1234</strain>
    </source>
</reference>
<dbReference type="Pfam" id="PF13799">
    <property type="entry name" value="DUF4183"/>
    <property type="match status" value="1"/>
</dbReference>
<dbReference type="GO" id="GO:0005615">
    <property type="term" value="C:extracellular space"/>
    <property type="evidence" value="ECO:0007669"/>
    <property type="project" value="TreeGrafter"/>
</dbReference>
<evidence type="ECO:0000313" key="4">
    <source>
        <dbReference type="Proteomes" id="UP000270678"/>
    </source>
</evidence>
<dbReference type="Proteomes" id="UP000270678">
    <property type="component" value="Chromosome"/>
</dbReference>
<sequence>MPGSRGPEGKQGLQGLEGLQGPQGPQGSPGMPGPMGPKGIQGPPGEQGPPGPAGIQGLRGFTGSQGNQGQSGPPGPVGPQGPPGPSGDSNLSVIVLPFRYFYFPDSDLQSSVAIPVEQFHDDDGNNATQFLGPDPRNYTNLYINGLLQEGQIYEVTTDSLILELGDDTVFAGTPIILEQVKISLRSSG</sequence>
<dbReference type="OrthoDB" id="2476785at2"/>
<dbReference type="GO" id="GO:0031012">
    <property type="term" value="C:extracellular matrix"/>
    <property type="evidence" value="ECO:0007669"/>
    <property type="project" value="TreeGrafter"/>
</dbReference>
<dbReference type="KEGG" id="plut:EI981_16085"/>
<gene>
    <name evidence="3" type="ORF">EI981_16085</name>
</gene>
<feature type="domain" description="DUF4183" evidence="2">
    <location>
        <begin position="117"/>
        <end position="178"/>
    </location>
</feature>
<protein>
    <submittedName>
        <fullName evidence="3">DUF4183 domain-containing protein</fullName>
    </submittedName>
</protein>
<feature type="compositionally biased region" description="Pro residues" evidence="1">
    <location>
        <begin position="73"/>
        <end position="85"/>
    </location>
</feature>
<feature type="compositionally biased region" description="Low complexity" evidence="1">
    <location>
        <begin position="10"/>
        <end position="29"/>
    </location>
</feature>
<dbReference type="InterPro" id="IPR008160">
    <property type="entry name" value="Collagen"/>
</dbReference>
<dbReference type="PANTHER" id="PTHR24023:SF1082">
    <property type="entry name" value="COLLAGEN TRIPLE HELIX REPEAT"/>
    <property type="match status" value="1"/>
</dbReference>
<dbReference type="EMBL" id="CP034346">
    <property type="protein sequence ID" value="AZS18329.1"/>
    <property type="molecule type" value="Genomic_DNA"/>
</dbReference>
<dbReference type="GO" id="GO:0030198">
    <property type="term" value="P:extracellular matrix organization"/>
    <property type="evidence" value="ECO:0007669"/>
    <property type="project" value="TreeGrafter"/>
</dbReference>
<name>A0A3Q9IG72_9BACL</name>
<dbReference type="AlphaFoldDB" id="A0A3Q9IG72"/>